<name>A0ABQ0D1Y0_9HELI</name>
<dbReference type="Proteomes" id="UP001562457">
    <property type="component" value="Unassembled WGS sequence"/>
</dbReference>
<proteinExistence type="predicted"/>
<dbReference type="PANTHER" id="PTHR42714">
    <property type="entry name" value="TRNA MODIFICATION GTPASE GTPBP3"/>
    <property type="match status" value="1"/>
</dbReference>
<evidence type="ECO:0000259" key="1">
    <source>
        <dbReference type="Pfam" id="PF01926"/>
    </source>
</evidence>
<dbReference type="Gene3D" id="3.40.50.300">
    <property type="entry name" value="P-loop containing nucleotide triphosphate hydrolases"/>
    <property type="match status" value="1"/>
</dbReference>
<sequence length="313" mass="35397">MATNIPQLPESEWKKILKEIYKLKDKLEDEQRAGMKAILDSLDIPLNILLMGGTGVGKSSTINAIYGANRVEVGTGAGPQTQEIEQCQISKNITLYDSPGLGEGSEKDKQHMEKIHKLLTDTDENGNAKIDLALVITDATVKGLGQEYETIKYLLKTLGDSKRILIGLNKCDCAVKERYFDRENNKLGKEQEQFLEEKVANLQERIKTDTGLSLGKDEIVYYSAGFYDKNTQTRDNPYNIVQLEKMILSKIPKQKRVVQRTEESKNTHDSNQNDFWDNVMDFVDVVTDHIPVIKHIKKEVKRYGIFSQAGGKK</sequence>
<dbReference type="RefSeq" id="WP_369607155.1">
    <property type="nucleotide sequence ID" value="NZ_BAAFHN010000004.1"/>
</dbReference>
<comment type="caution">
    <text evidence="2">The sequence shown here is derived from an EMBL/GenBank/DDBJ whole genome shotgun (WGS) entry which is preliminary data.</text>
</comment>
<organism evidence="2 3">
    <name type="scientific">Helicobacter trogontum</name>
    <dbReference type="NCBI Taxonomy" id="50960"/>
    <lineage>
        <taxon>Bacteria</taxon>
        <taxon>Pseudomonadati</taxon>
        <taxon>Campylobacterota</taxon>
        <taxon>Epsilonproteobacteria</taxon>
        <taxon>Campylobacterales</taxon>
        <taxon>Helicobacteraceae</taxon>
        <taxon>Helicobacter</taxon>
    </lineage>
</organism>
<accession>A0ABQ0D1Y0</accession>
<keyword evidence="3" id="KW-1185">Reference proteome</keyword>
<dbReference type="EMBL" id="BAAFHN010000004">
    <property type="protein sequence ID" value="GAB0172346.1"/>
    <property type="molecule type" value="Genomic_DNA"/>
</dbReference>
<dbReference type="SUPFAM" id="SSF52540">
    <property type="entry name" value="P-loop containing nucleoside triphosphate hydrolases"/>
    <property type="match status" value="1"/>
</dbReference>
<reference evidence="2 3" key="1">
    <citation type="submission" date="2024-06" db="EMBL/GenBank/DDBJ databases">
        <title>Draft genome sequence of Helicobacter trogontum NHP16-4001.</title>
        <authorList>
            <person name="Rimbara E."/>
            <person name="Suzuki M."/>
        </authorList>
    </citation>
    <scope>NUCLEOTIDE SEQUENCE [LARGE SCALE GENOMIC DNA]</scope>
    <source>
        <strain evidence="2 3">NHP16-4001</strain>
    </source>
</reference>
<feature type="domain" description="G" evidence="1">
    <location>
        <begin position="48"/>
        <end position="170"/>
    </location>
</feature>
<dbReference type="PANTHER" id="PTHR42714:SF2">
    <property type="entry name" value="TRNA MODIFICATION GTPASE GTPBP3, MITOCHONDRIAL"/>
    <property type="match status" value="1"/>
</dbReference>
<dbReference type="InterPro" id="IPR006073">
    <property type="entry name" value="GTP-bd"/>
</dbReference>
<gene>
    <name evidence="2" type="ORF">NHP164001_03590</name>
</gene>
<evidence type="ECO:0000313" key="2">
    <source>
        <dbReference type="EMBL" id="GAB0172346.1"/>
    </source>
</evidence>
<dbReference type="Pfam" id="PF01926">
    <property type="entry name" value="MMR_HSR1"/>
    <property type="match status" value="1"/>
</dbReference>
<dbReference type="InterPro" id="IPR027417">
    <property type="entry name" value="P-loop_NTPase"/>
</dbReference>
<evidence type="ECO:0000313" key="3">
    <source>
        <dbReference type="Proteomes" id="UP001562457"/>
    </source>
</evidence>
<protein>
    <recommendedName>
        <fullName evidence="1">G domain-containing protein</fullName>
    </recommendedName>
</protein>